<dbReference type="EMBL" id="JBHSDU010000014">
    <property type="protein sequence ID" value="MFC4312256.1"/>
    <property type="molecule type" value="Genomic_DNA"/>
</dbReference>
<dbReference type="Proteomes" id="UP001595904">
    <property type="component" value="Unassembled WGS sequence"/>
</dbReference>
<organism evidence="1 2">
    <name type="scientific">Steroidobacter flavus</name>
    <dbReference type="NCBI Taxonomy" id="1842136"/>
    <lineage>
        <taxon>Bacteria</taxon>
        <taxon>Pseudomonadati</taxon>
        <taxon>Pseudomonadota</taxon>
        <taxon>Gammaproteobacteria</taxon>
        <taxon>Steroidobacterales</taxon>
        <taxon>Steroidobacteraceae</taxon>
        <taxon>Steroidobacter</taxon>
    </lineage>
</organism>
<keyword evidence="2" id="KW-1185">Reference proteome</keyword>
<name>A0ABV8SXB8_9GAMM</name>
<sequence>MVAIPCIRHGHASASDPRLMELLAMARELSGEDLEAHLESLLDYNGGLWATWRDTRARDVFSSVLTQAWMRVGGEGALHLISVGEQYDYQEDIMNSVD</sequence>
<reference evidence="2" key="1">
    <citation type="journal article" date="2019" name="Int. J. Syst. Evol. Microbiol.">
        <title>The Global Catalogue of Microorganisms (GCM) 10K type strain sequencing project: providing services to taxonomists for standard genome sequencing and annotation.</title>
        <authorList>
            <consortium name="The Broad Institute Genomics Platform"/>
            <consortium name="The Broad Institute Genome Sequencing Center for Infectious Disease"/>
            <person name="Wu L."/>
            <person name="Ma J."/>
        </authorList>
    </citation>
    <scope>NUCLEOTIDE SEQUENCE [LARGE SCALE GENOMIC DNA]</scope>
    <source>
        <strain evidence="2">CGMCC 1.10759</strain>
    </source>
</reference>
<protein>
    <submittedName>
        <fullName evidence="1">Uncharacterized protein</fullName>
    </submittedName>
</protein>
<accession>A0ABV8SXB8</accession>
<gene>
    <name evidence="1" type="ORF">ACFPN2_24455</name>
</gene>
<evidence type="ECO:0000313" key="1">
    <source>
        <dbReference type="EMBL" id="MFC4312256.1"/>
    </source>
</evidence>
<comment type="caution">
    <text evidence="1">The sequence shown here is derived from an EMBL/GenBank/DDBJ whole genome shotgun (WGS) entry which is preliminary data.</text>
</comment>
<dbReference type="RefSeq" id="WP_380601480.1">
    <property type="nucleotide sequence ID" value="NZ_JBHSDU010000014.1"/>
</dbReference>
<evidence type="ECO:0000313" key="2">
    <source>
        <dbReference type="Proteomes" id="UP001595904"/>
    </source>
</evidence>
<proteinExistence type="predicted"/>